<dbReference type="PANTHER" id="PTHR43639:SF1">
    <property type="entry name" value="SHORT-CHAIN DEHYDROGENASE_REDUCTASE FAMILY PROTEIN"/>
    <property type="match status" value="1"/>
</dbReference>
<dbReference type="Proteomes" id="UP001527866">
    <property type="component" value="Unassembled WGS sequence"/>
</dbReference>
<dbReference type="InterPro" id="IPR002347">
    <property type="entry name" value="SDR_fam"/>
</dbReference>
<evidence type="ECO:0000256" key="2">
    <source>
        <dbReference type="ARBA" id="ARBA00023002"/>
    </source>
</evidence>
<proteinExistence type="inferred from homology"/>
<dbReference type="Gene3D" id="3.40.50.720">
    <property type="entry name" value="NAD(P)-binding Rossmann-like Domain"/>
    <property type="match status" value="1"/>
</dbReference>
<dbReference type="InterPro" id="IPR036291">
    <property type="entry name" value="NAD(P)-bd_dom_sf"/>
</dbReference>
<dbReference type="CDD" id="cd05233">
    <property type="entry name" value="SDR_c"/>
    <property type="match status" value="1"/>
</dbReference>
<accession>A0ABT4U5K6</accession>
<comment type="caution">
    <text evidence="3">The sequence shown here is derived from an EMBL/GenBank/DDBJ whole genome shotgun (WGS) entry which is preliminary data.</text>
</comment>
<dbReference type="Pfam" id="PF13561">
    <property type="entry name" value="adh_short_C2"/>
    <property type="match status" value="1"/>
</dbReference>
<keyword evidence="2" id="KW-0560">Oxidoreductase</keyword>
<dbReference type="PROSITE" id="PS00061">
    <property type="entry name" value="ADH_SHORT"/>
    <property type="match status" value="1"/>
</dbReference>
<dbReference type="PANTHER" id="PTHR43639">
    <property type="entry name" value="OXIDOREDUCTASE, SHORT-CHAIN DEHYDROGENASE/REDUCTASE FAMILY (AFU_ORTHOLOGUE AFUA_5G02870)"/>
    <property type="match status" value="1"/>
</dbReference>
<dbReference type="RefSeq" id="WP_270686729.1">
    <property type="nucleotide sequence ID" value="NZ_JAQFWQ010000045.1"/>
</dbReference>
<reference evidence="3 4" key="1">
    <citation type="submission" date="2023-01" db="EMBL/GenBank/DDBJ databases">
        <title>Draft genome sequence of Nocardiopsis sp. RSe5-2 isolated from halophytes.</title>
        <authorList>
            <person name="Duangmal K."/>
            <person name="Chantavorakit T."/>
        </authorList>
    </citation>
    <scope>NUCLEOTIDE SEQUENCE [LARGE SCALE GENOMIC DNA]</scope>
    <source>
        <strain evidence="3 4">RSe5-2</strain>
    </source>
</reference>
<sequence length="256" mass="25978">MDNASNTGTNHLPLLGAAALVTGGSRGIGGATAVRLAELGADVAITYREKEERAAQVVDRVKAVGRRAPAIRADAADVGSVTGAVRRTADTFGRLDILVNNAAAFMMGATEDVSDDDLGRAVAANVEAPFAAAREAFRLMGEGGRIINLGSNVSERLPFPGLTLYSMTKSAMVGLTKGLAREGGPRGITAVMVAPGPTDTDTSPADGPMAETISGITALGRYVRPEEVAETIAFLAGPGGSATTGTAVYVDAGFTA</sequence>
<dbReference type="InterPro" id="IPR020904">
    <property type="entry name" value="Sc_DH/Rdtase_CS"/>
</dbReference>
<comment type="similarity">
    <text evidence="1">Belongs to the short-chain dehydrogenases/reductases (SDR) family.</text>
</comment>
<name>A0ABT4U5K6_9ACTN</name>
<evidence type="ECO:0000313" key="3">
    <source>
        <dbReference type="EMBL" id="MDA2812233.1"/>
    </source>
</evidence>
<dbReference type="PRINTS" id="PR00081">
    <property type="entry name" value="GDHRDH"/>
</dbReference>
<gene>
    <name evidence="3" type="ORF">O4J56_16430</name>
</gene>
<organism evidence="3 4">
    <name type="scientific">Nocardiopsis endophytica</name>
    <dbReference type="NCBI Taxonomy" id="3018445"/>
    <lineage>
        <taxon>Bacteria</taxon>
        <taxon>Bacillati</taxon>
        <taxon>Actinomycetota</taxon>
        <taxon>Actinomycetes</taxon>
        <taxon>Streptosporangiales</taxon>
        <taxon>Nocardiopsidaceae</taxon>
        <taxon>Nocardiopsis</taxon>
    </lineage>
</organism>
<evidence type="ECO:0000313" key="4">
    <source>
        <dbReference type="Proteomes" id="UP001527866"/>
    </source>
</evidence>
<dbReference type="SUPFAM" id="SSF51735">
    <property type="entry name" value="NAD(P)-binding Rossmann-fold domains"/>
    <property type="match status" value="1"/>
</dbReference>
<dbReference type="EMBL" id="JAQFWQ010000045">
    <property type="protein sequence ID" value="MDA2812233.1"/>
    <property type="molecule type" value="Genomic_DNA"/>
</dbReference>
<dbReference type="PRINTS" id="PR00080">
    <property type="entry name" value="SDRFAMILY"/>
</dbReference>
<evidence type="ECO:0000256" key="1">
    <source>
        <dbReference type="ARBA" id="ARBA00006484"/>
    </source>
</evidence>
<keyword evidence="4" id="KW-1185">Reference proteome</keyword>
<protein>
    <submittedName>
        <fullName evidence="3">SDR family oxidoreductase</fullName>
    </submittedName>
</protein>